<dbReference type="STRING" id="651182.TOL2_C27860"/>
<feature type="domain" description="Transposase IS66 central" evidence="3">
    <location>
        <begin position="181"/>
        <end position="469"/>
    </location>
</feature>
<dbReference type="PATRIC" id="fig|651182.5.peg.3302"/>
<reference evidence="7 8" key="1">
    <citation type="journal article" date="2013" name="Environ. Microbiol.">
        <title>Complete genome, catabolic sub-proteomes and key-metabolites of Desulfobacula toluolica Tol2, a marine, aromatic compound-degrading, sulfate-reducing bacterium.</title>
        <authorList>
            <person name="Wohlbrand L."/>
            <person name="Jacob J.H."/>
            <person name="Kube M."/>
            <person name="Mussmann M."/>
            <person name="Jarling R."/>
            <person name="Beck A."/>
            <person name="Amann R."/>
            <person name="Wilkes H."/>
            <person name="Reinhardt R."/>
            <person name="Rabus R."/>
        </authorList>
    </citation>
    <scope>NUCLEOTIDE SEQUENCE [LARGE SCALE GENOMIC DNA]</scope>
    <source>
        <strain evidence="8">DSM 7467 / Tol2</strain>
    </source>
</reference>
<proteinExistence type="predicted"/>
<dbReference type="Proteomes" id="UP000007347">
    <property type="component" value="Chromosome"/>
</dbReference>
<keyword evidence="8" id="KW-1185">Reference proteome</keyword>
<dbReference type="Pfam" id="PF13007">
    <property type="entry name" value="LZ_Tnp_IS66"/>
    <property type="match status" value="1"/>
</dbReference>
<dbReference type="OrthoDB" id="9800877at2"/>
<dbReference type="AlphaFoldDB" id="K0NHV8"/>
<dbReference type="InterPro" id="IPR024474">
    <property type="entry name" value="Znf_dom_IS66"/>
</dbReference>
<dbReference type="Pfam" id="PF13005">
    <property type="entry name" value="zf-IS66"/>
    <property type="match status" value="1"/>
</dbReference>
<dbReference type="PANTHER" id="PTHR33678">
    <property type="entry name" value="BLL1576 PROTEIN"/>
    <property type="match status" value="1"/>
</dbReference>
<evidence type="ECO:0000313" key="7">
    <source>
        <dbReference type="EMBL" id="CCK80946.1"/>
    </source>
</evidence>
<feature type="coiled-coil region" evidence="1">
    <location>
        <begin position="23"/>
        <end position="57"/>
    </location>
</feature>
<protein>
    <submittedName>
        <fullName evidence="7">Transposase, IS66 family</fullName>
    </submittedName>
</protein>
<dbReference type="EMBL" id="FO203503">
    <property type="protein sequence ID" value="CCK80946.1"/>
    <property type="molecule type" value="Genomic_DNA"/>
</dbReference>
<name>K0NHV8_DESTT</name>
<dbReference type="Pfam" id="PF03050">
    <property type="entry name" value="DDE_Tnp_IS66"/>
    <property type="match status" value="1"/>
</dbReference>
<feature type="domain" description="Transposase IS66 C-terminal" evidence="6">
    <location>
        <begin position="476"/>
        <end position="513"/>
    </location>
</feature>
<evidence type="ECO:0000256" key="2">
    <source>
        <dbReference type="SAM" id="MobiDB-lite"/>
    </source>
</evidence>
<sequence length="527" mass="59858">MNIEVFADINDVEKLKEKIFSFAKDFSNKEQNYKAEIKILNEQIKSLQDRLFGKKTEKIHWDDDQISLFEIPEPECSVSEEPEEITVPSHNRKKKGRKPLPENLPQVEVIHDLTEEEKLCGCGCIKSRCGQEISEQLEIIPAQMKVIKNIRYKYVCKNCEGVEDDGPTISIARMPEQMIPKSMATPGLLAHILTAKFADALPFYRQEKQFNRIGVELPRSTMCSWAMKVAQQCEILMEFMQAQILKSPVINIDETTVQVLKVTNRSKCYMWVFKGGTPDKPIILFQYHPTRSGDVASDFLNGYQGIVQTDGYGGYDFLDKASGIIHVGCWIHSRRKFVSVTKAAGIKKGDPPTGNAGTALKYISKLYKIEKEARELELSAEDLYKKRQEEAVPILDEFKKWLDAKVEKIPPKSLLGKAIGYTLNQWHRLIQYTKDGRVGPDNNVVENAIRPFVVGRKNWLFNCTPEGASASACIYSLIETAKANGLEPYWYLKYLFENLPEAMTADEFIALMPQNVDKTLLEGPPAK</sequence>
<evidence type="ECO:0000256" key="1">
    <source>
        <dbReference type="SAM" id="Coils"/>
    </source>
</evidence>
<dbReference type="PANTHER" id="PTHR33678:SF1">
    <property type="entry name" value="BLL1576 PROTEIN"/>
    <property type="match status" value="1"/>
</dbReference>
<accession>K0NHV8</accession>
<dbReference type="KEGG" id="dto:TOL2_C27860"/>
<dbReference type="HOGENOM" id="CLU_023034_0_2_7"/>
<dbReference type="NCBIfam" id="NF033517">
    <property type="entry name" value="transpos_IS66"/>
    <property type="match status" value="1"/>
</dbReference>
<dbReference type="InterPro" id="IPR052344">
    <property type="entry name" value="Transposase-related"/>
</dbReference>
<dbReference type="InterPro" id="IPR039552">
    <property type="entry name" value="IS66_C"/>
</dbReference>
<evidence type="ECO:0000259" key="4">
    <source>
        <dbReference type="Pfam" id="PF13005"/>
    </source>
</evidence>
<evidence type="ECO:0000259" key="5">
    <source>
        <dbReference type="Pfam" id="PF13007"/>
    </source>
</evidence>
<dbReference type="RefSeq" id="WP_014958157.1">
    <property type="nucleotide sequence ID" value="NC_018645.1"/>
</dbReference>
<evidence type="ECO:0000313" key="8">
    <source>
        <dbReference type="Proteomes" id="UP000007347"/>
    </source>
</evidence>
<evidence type="ECO:0000259" key="3">
    <source>
        <dbReference type="Pfam" id="PF03050"/>
    </source>
</evidence>
<feature type="region of interest" description="Disordered" evidence="2">
    <location>
        <begin position="79"/>
        <end position="100"/>
    </location>
</feature>
<keyword evidence="1" id="KW-0175">Coiled coil</keyword>
<dbReference type="Pfam" id="PF13817">
    <property type="entry name" value="DDE_Tnp_IS66_C"/>
    <property type="match status" value="1"/>
</dbReference>
<dbReference type="InterPro" id="IPR024463">
    <property type="entry name" value="Transposase_TnpC_homeodom"/>
</dbReference>
<feature type="domain" description="Transposase IS66 zinc-finger binding" evidence="4">
    <location>
        <begin position="118"/>
        <end position="160"/>
    </location>
</feature>
<feature type="domain" description="Transposase TnpC homeodomain" evidence="5">
    <location>
        <begin position="40"/>
        <end position="109"/>
    </location>
</feature>
<evidence type="ECO:0000259" key="6">
    <source>
        <dbReference type="Pfam" id="PF13817"/>
    </source>
</evidence>
<organism evidence="7 8">
    <name type="scientific">Desulfobacula toluolica (strain DSM 7467 / Tol2)</name>
    <dbReference type="NCBI Taxonomy" id="651182"/>
    <lineage>
        <taxon>Bacteria</taxon>
        <taxon>Pseudomonadati</taxon>
        <taxon>Thermodesulfobacteriota</taxon>
        <taxon>Desulfobacteria</taxon>
        <taxon>Desulfobacterales</taxon>
        <taxon>Desulfobacteraceae</taxon>
        <taxon>Desulfobacula</taxon>
    </lineage>
</organism>
<gene>
    <name evidence="7" type="ordered locus">TOL2_C27860</name>
</gene>
<dbReference type="InterPro" id="IPR004291">
    <property type="entry name" value="Transposase_IS66_central"/>
</dbReference>